<keyword evidence="2" id="KW-1185">Reference proteome</keyword>
<protein>
    <recommendedName>
        <fullName evidence="3">DUF1820 domain-containing protein</fullName>
    </recommendedName>
</protein>
<dbReference type="PIRSF" id="PIRSF028538">
    <property type="entry name" value="DUF1820"/>
    <property type="match status" value="1"/>
</dbReference>
<dbReference type="EMBL" id="FWPT01000008">
    <property type="protein sequence ID" value="SMA49529.1"/>
    <property type="molecule type" value="Genomic_DNA"/>
</dbReference>
<evidence type="ECO:0000313" key="2">
    <source>
        <dbReference type="Proteomes" id="UP000196573"/>
    </source>
</evidence>
<dbReference type="Pfam" id="PF08850">
    <property type="entry name" value="DUF1820"/>
    <property type="match status" value="1"/>
</dbReference>
<dbReference type="InterPro" id="IPR014949">
    <property type="entry name" value="DUF1820"/>
</dbReference>
<name>A0A1X7AN74_9GAMM</name>
<dbReference type="Proteomes" id="UP000196573">
    <property type="component" value="Unassembled WGS sequence"/>
</dbReference>
<accession>A0A1X7AN74</accession>
<organism evidence="1 2">
    <name type="scientific">Parendozoicomonas haliclonae</name>
    <dbReference type="NCBI Taxonomy" id="1960125"/>
    <lineage>
        <taxon>Bacteria</taxon>
        <taxon>Pseudomonadati</taxon>
        <taxon>Pseudomonadota</taxon>
        <taxon>Gammaproteobacteria</taxon>
        <taxon>Oceanospirillales</taxon>
        <taxon>Endozoicomonadaceae</taxon>
        <taxon>Parendozoicomonas</taxon>
    </lineage>
</organism>
<reference evidence="1 2" key="1">
    <citation type="submission" date="2017-03" db="EMBL/GenBank/DDBJ databases">
        <authorList>
            <person name="Afonso C.L."/>
            <person name="Miller P.J."/>
            <person name="Scott M.A."/>
            <person name="Spackman E."/>
            <person name="Goraichik I."/>
            <person name="Dimitrov K.M."/>
            <person name="Suarez D.L."/>
            <person name="Swayne D.E."/>
        </authorList>
    </citation>
    <scope>NUCLEOTIDE SEQUENCE [LARGE SCALE GENOMIC DNA]</scope>
    <source>
        <strain evidence="1">SB41UT1</strain>
    </source>
</reference>
<dbReference type="AlphaFoldDB" id="A0A1X7AN74"/>
<evidence type="ECO:0008006" key="3">
    <source>
        <dbReference type="Google" id="ProtNLM"/>
    </source>
</evidence>
<proteinExistence type="predicted"/>
<evidence type="ECO:0000313" key="1">
    <source>
        <dbReference type="EMBL" id="SMA49529.1"/>
    </source>
</evidence>
<sequence>MRHSMSTPKSSKKTYKVIFHNQGEVFEVFVRGVYQSDMYGFIEVEEYLFGERSSLLVDPSEEKLKNTFDGVKRSYIPMHSIIRIDEVEKEGAGKISAASGDKVMPFPMPPAPAK</sequence>
<gene>
    <name evidence="1" type="ORF">EHSB41UT_03321</name>
</gene>